<keyword evidence="3" id="KW-1133">Transmembrane helix</keyword>
<name>A0A428YYW8_KIBAR</name>
<dbReference type="CDD" id="cd00920">
    <property type="entry name" value="Cupredoxin"/>
    <property type="match status" value="1"/>
</dbReference>
<gene>
    <name evidence="5" type="ORF">DMH04_37250</name>
</gene>
<dbReference type="Proteomes" id="UP000287547">
    <property type="component" value="Unassembled WGS sequence"/>
</dbReference>
<keyword evidence="3" id="KW-0812">Transmembrane</keyword>
<dbReference type="PROSITE" id="PS00079">
    <property type="entry name" value="MULTICOPPER_OXIDASE1"/>
    <property type="match status" value="1"/>
</dbReference>
<protein>
    <recommendedName>
        <fullName evidence="4">EfeO-type cupredoxin-like domain-containing protein</fullName>
    </recommendedName>
</protein>
<evidence type="ECO:0000256" key="3">
    <source>
        <dbReference type="SAM" id="Phobius"/>
    </source>
</evidence>
<keyword evidence="2" id="KW-0186">Copper</keyword>
<keyword evidence="1" id="KW-0479">Metal-binding</keyword>
<reference evidence="5 6" key="1">
    <citation type="submission" date="2018-05" db="EMBL/GenBank/DDBJ databases">
        <title>Evolution of GPA BGCs.</title>
        <authorList>
            <person name="Waglechner N."/>
            <person name="Wright G.D."/>
        </authorList>
    </citation>
    <scope>NUCLEOTIDE SEQUENCE [LARGE SCALE GENOMIC DNA]</scope>
    <source>
        <strain evidence="5 6">A82846</strain>
    </source>
</reference>
<dbReference type="InterPro" id="IPR033138">
    <property type="entry name" value="Cu_oxidase_CS"/>
</dbReference>
<accession>A0A428YYW8</accession>
<dbReference type="Pfam" id="PF13473">
    <property type="entry name" value="Cupredoxin_1"/>
    <property type="match status" value="1"/>
</dbReference>
<dbReference type="EMBL" id="QHKI01000045">
    <property type="protein sequence ID" value="RSM75955.1"/>
    <property type="molecule type" value="Genomic_DNA"/>
</dbReference>
<evidence type="ECO:0000313" key="5">
    <source>
        <dbReference type="EMBL" id="RSM75955.1"/>
    </source>
</evidence>
<keyword evidence="3" id="KW-0472">Membrane</keyword>
<evidence type="ECO:0000256" key="2">
    <source>
        <dbReference type="ARBA" id="ARBA00023008"/>
    </source>
</evidence>
<dbReference type="Gene3D" id="2.60.40.420">
    <property type="entry name" value="Cupredoxins - blue copper proteins"/>
    <property type="match status" value="1"/>
</dbReference>
<dbReference type="PANTHER" id="PTHR38439:SF3">
    <property type="entry name" value="COPPER-RESISTANT CUPROPROTEIN COPI"/>
    <property type="match status" value="1"/>
</dbReference>
<feature type="transmembrane region" description="Helical" evidence="3">
    <location>
        <begin position="7"/>
        <end position="27"/>
    </location>
</feature>
<dbReference type="InterPro" id="IPR028096">
    <property type="entry name" value="EfeO_Cupredoxin"/>
</dbReference>
<proteinExistence type="predicted"/>
<dbReference type="PANTHER" id="PTHR38439">
    <property type="entry name" value="AURACYANIN-B"/>
    <property type="match status" value="1"/>
</dbReference>
<dbReference type="InterPro" id="IPR008972">
    <property type="entry name" value="Cupredoxin"/>
</dbReference>
<evidence type="ECO:0000256" key="1">
    <source>
        <dbReference type="ARBA" id="ARBA00022723"/>
    </source>
</evidence>
<comment type="caution">
    <text evidence="5">The sequence shown here is derived from an EMBL/GenBank/DDBJ whole genome shotgun (WGS) entry which is preliminary data.</text>
</comment>
<dbReference type="SUPFAM" id="SSF49503">
    <property type="entry name" value="Cupredoxins"/>
    <property type="match status" value="1"/>
</dbReference>
<evidence type="ECO:0000313" key="6">
    <source>
        <dbReference type="Proteomes" id="UP000287547"/>
    </source>
</evidence>
<dbReference type="AlphaFoldDB" id="A0A428YYW8"/>
<feature type="transmembrane region" description="Helical" evidence="3">
    <location>
        <begin position="113"/>
        <end position="133"/>
    </location>
</feature>
<feature type="transmembrane region" description="Helical" evidence="3">
    <location>
        <begin position="84"/>
        <end position="106"/>
    </location>
</feature>
<feature type="domain" description="EfeO-type cupredoxin-like" evidence="4">
    <location>
        <begin position="145"/>
        <end position="228"/>
    </location>
</feature>
<evidence type="ECO:0000259" key="4">
    <source>
        <dbReference type="Pfam" id="PF13473"/>
    </source>
</evidence>
<organism evidence="5 6">
    <name type="scientific">Kibdelosporangium aridum</name>
    <dbReference type="NCBI Taxonomy" id="2030"/>
    <lineage>
        <taxon>Bacteria</taxon>
        <taxon>Bacillati</taxon>
        <taxon>Actinomycetota</taxon>
        <taxon>Actinomycetes</taxon>
        <taxon>Pseudonocardiales</taxon>
        <taxon>Pseudonocardiaceae</taxon>
        <taxon>Kibdelosporangium</taxon>
    </lineage>
</organism>
<dbReference type="InterPro" id="IPR050845">
    <property type="entry name" value="Cu-binding_ET"/>
</dbReference>
<sequence length="242" mass="24884">MSMENKQIAQGALVVLAVGQLITYGVLSGQPNIGMMAVAAVPLVAAALLQTRRRWVAVTAVLVAVASVIGSGIGALSFDLVRPGSVGPFAVAVVQLLAAGVAIAFLRPFSVRAGLAAGVVVSAVAGLGIALALGQTDDTGRLTADQLAKVPTVTMVNYRFEPAQLKVQSGQPVAFRFVNTSGDDHDFVIDQLGVNVSVPSGRTRVAVVDVPAGTYALHCSMSDHRESGMVGRLTVDGQHHHG</sequence>
<dbReference type="GO" id="GO:0046872">
    <property type="term" value="F:metal ion binding"/>
    <property type="evidence" value="ECO:0007669"/>
    <property type="project" value="UniProtKB-KW"/>
</dbReference>
<feature type="transmembrane region" description="Helical" evidence="3">
    <location>
        <begin position="56"/>
        <end position="78"/>
    </location>
</feature>